<evidence type="ECO:0000313" key="8">
    <source>
        <dbReference type="Proteomes" id="UP000697127"/>
    </source>
</evidence>
<evidence type="ECO:0000256" key="4">
    <source>
        <dbReference type="ARBA" id="ARBA00023136"/>
    </source>
</evidence>
<feature type="transmembrane region" description="Helical" evidence="5">
    <location>
        <begin position="171"/>
        <end position="191"/>
    </location>
</feature>
<feature type="domain" description="EamA" evidence="6">
    <location>
        <begin position="174"/>
        <end position="309"/>
    </location>
</feature>
<evidence type="ECO:0000259" key="6">
    <source>
        <dbReference type="Pfam" id="PF00892"/>
    </source>
</evidence>
<keyword evidence="2 5" id="KW-0812">Transmembrane</keyword>
<name>A0A9P7BEN9_9ASCO</name>
<sequence length="377" mass="42374">MGVFMTLISQFFNCLMVMFCKLLITDKDFETPLHPLQILFVRMFITYIFCIIYFVFIEKNTDFPFGPKGYRKLLFLRAFGGFIGVGGQYWSLLYLNVSDTVAITFLAPTVTSFMAYISLGERFTKIEAIGGLVAFFGVILIAKPHFLLSIFNNNNNNNNSIDLDSDNSTNLRLIGSCFAFFSTFGTGVAMCAIRKIGFNAHPLFMVSVYALFTVIASFIGILILPGLSFQTPHTIKQWILLTAIGITGFVMQFLLTAGMQREKAARAIAMNYTQLIYASIFDFFVNGTIPKGWSLLGELIIIAAVFSIIYFKDNSIPNSIPITSDLERNSVELQPYKDLNDNSNIQIINNDDSDDFKLSFESESEIADHNNSTELQR</sequence>
<evidence type="ECO:0000256" key="1">
    <source>
        <dbReference type="ARBA" id="ARBA00004141"/>
    </source>
</evidence>
<dbReference type="EMBL" id="PUHW01000363">
    <property type="protein sequence ID" value="KAG0686854.1"/>
    <property type="molecule type" value="Genomic_DNA"/>
</dbReference>
<dbReference type="PANTHER" id="PTHR22911:SF6">
    <property type="entry name" value="SOLUTE CARRIER FAMILY 35 MEMBER G1"/>
    <property type="match status" value="1"/>
</dbReference>
<feature type="transmembrane region" description="Helical" evidence="5">
    <location>
        <begin position="101"/>
        <end position="119"/>
    </location>
</feature>
<feature type="domain" description="EamA" evidence="6">
    <location>
        <begin position="2"/>
        <end position="141"/>
    </location>
</feature>
<comment type="caution">
    <text evidence="7">The sequence shown here is derived from an EMBL/GenBank/DDBJ whole genome shotgun (WGS) entry which is preliminary data.</text>
</comment>
<dbReference type="GO" id="GO:0016020">
    <property type="term" value="C:membrane"/>
    <property type="evidence" value="ECO:0007669"/>
    <property type="project" value="UniProtKB-SubCell"/>
</dbReference>
<feature type="transmembrane region" description="Helical" evidence="5">
    <location>
        <begin position="36"/>
        <end position="56"/>
    </location>
</feature>
<keyword evidence="3 5" id="KW-1133">Transmembrane helix</keyword>
<organism evidence="7 8">
    <name type="scientific">Pichia californica</name>
    <dbReference type="NCBI Taxonomy" id="460514"/>
    <lineage>
        <taxon>Eukaryota</taxon>
        <taxon>Fungi</taxon>
        <taxon>Dikarya</taxon>
        <taxon>Ascomycota</taxon>
        <taxon>Saccharomycotina</taxon>
        <taxon>Pichiomycetes</taxon>
        <taxon>Pichiales</taxon>
        <taxon>Pichiaceae</taxon>
        <taxon>Pichia</taxon>
    </lineage>
</organism>
<dbReference type="InterPro" id="IPR000620">
    <property type="entry name" value="EamA_dom"/>
</dbReference>
<feature type="transmembrane region" description="Helical" evidence="5">
    <location>
        <begin position="292"/>
        <end position="311"/>
    </location>
</feature>
<dbReference type="Pfam" id="PF00892">
    <property type="entry name" value="EamA"/>
    <property type="match status" value="2"/>
</dbReference>
<keyword evidence="4 5" id="KW-0472">Membrane</keyword>
<reference evidence="7" key="1">
    <citation type="submission" date="2020-11" db="EMBL/GenBank/DDBJ databases">
        <title>Kefir isolates.</title>
        <authorList>
            <person name="Marcisauskas S."/>
            <person name="Kim Y."/>
            <person name="Blasche S."/>
        </authorList>
    </citation>
    <scope>NUCLEOTIDE SEQUENCE</scope>
    <source>
        <strain evidence="7">Olga-1</strain>
    </source>
</reference>
<keyword evidence="8" id="KW-1185">Reference proteome</keyword>
<dbReference type="Proteomes" id="UP000697127">
    <property type="component" value="Unassembled WGS sequence"/>
</dbReference>
<protein>
    <recommendedName>
        <fullName evidence="6">EamA domain-containing protein</fullName>
    </recommendedName>
</protein>
<feature type="transmembrane region" description="Helical" evidence="5">
    <location>
        <begin position="7"/>
        <end position="24"/>
    </location>
</feature>
<dbReference type="InterPro" id="IPR037185">
    <property type="entry name" value="EmrE-like"/>
</dbReference>
<evidence type="ECO:0000256" key="3">
    <source>
        <dbReference type="ARBA" id="ARBA00022989"/>
    </source>
</evidence>
<proteinExistence type="predicted"/>
<feature type="transmembrane region" description="Helical" evidence="5">
    <location>
        <begin position="203"/>
        <end position="223"/>
    </location>
</feature>
<evidence type="ECO:0000256" key="2">
    <source>
        <dbReference type="ARBA" id="ARBA00022692"/>
    </source>
</evidence>
<feature type="transmembrane region" description="Helical" evidence="5">
    <location>
        <begin position="131"/>
        <end position="151"/>
    </location>
</feature>
<feature type="transmembrane region" description="Helical" evidence="5">
    <location>
        <begin position="235"/>
        <end position="255"/>
    </location>
</feature>
<evidence type="ECO:0000256" key="5">
    <source>
        <dbReference type="SAM" id="Phobius"/>
    </source>
</evidence>
<accession>A0A9P7BEN9</accession>
<dbReference type="AlphaFoldDB" id="A0A9P7BEN9"/>
<feature type="transmembrane region" description="Helical" evidence="5">
    <location>
        <begin position="267"/>
        <end position="286"/>
    </location>
</feature>
<comment type="subcellular location">
    <subcellularLocation>
        <location evidence="1">Membrane</location>
        <topology evidence="1">Multi-pass membrane protein</topology>
    </subcellularLocation>
</comment>
<gene>
    <name evidence="7" type="ORF">C6P40_003276</name>
</gene>
<dbReference type="PANTHER" id="PTHR22911">
    <property type="entry name" value="ACYL-MALONYL CONDENSING ENZYME-RELATED"/>
    <property type="match status" value="1"/>
</dbReference>
<feature type="transmembrane region" description="Helical" evidence="5">
    <location>
        <begin position="76"/>
        <end position="95"/>
    </location>
</feature>
<dbReference type="SUPFAM" id="SSF103481">
    <property type="entry name" value="Multidrug resistance efflux transporter EmrE"/>
    <property type="match status" value="2"/>
</dbReference>
<evidence type="ECO:0000313" key="7">
    <source>
        <dbReference type="EMBL" id="KAG0686854.1"/>
    </source>
</evidence>